<dbReference type="Gene3D" id="2.20.110.10">
    <property type="entry name" value="Histone H3 K4-specific methyltransferase SET7/9 N-terminal domain"/>
    <property type="match status" value="1"/>
</dbReference>
<keyword evidence="2" id="KW-1185">Reference proteome</keyword>
<organism evidence="1 2">
    <name type="scientific">Pedobacter caeni</name>
    <dbReference type="NCBI Taxonomy" id="288992"/>
    <lineage>
        <taxon>Bacteria</taxon>
        <taxon>Pseudomonadati</taxon>
        <taxon>Bacteroidota</taxon>
        <taxon>Sphingobacteriia</taxon>
        <taxon>Sphingobacteriales</taxon>
        <taxon>Sphingobacteriaceae</taxon>
        <taxon>Pedobacter</taxon>
    </lineage>
</organism>
<dbReference type="Pfam" id="PF07661">
    <property type="entry name" value="MORN_2"/>
    <property type="match status" value="2"/>
</dbReference>
<dbReference type="EMBL" id="FQUQ01000001">
    <property type="protein sequence ID" value="SHE57499.1"/>
    <property type="molecule type" value="Genomic_DNA"/>
</dbReference>
<dbReference type="SUPFAM" id="SSF82185">
    <property type="entry name" value="Histone H3 K4-specific methyltransferase SET7/9 N-terminal domain"/>
    <property type="match status" value="1"/>
</dbReference>
<evidence type="ECO:0000313" key="2">
    <source>
        <dbReference type="Proteomes" id="UP000184287"/>
    </source>
</evidence>
<dbReference type="AlphaFoldDB" id="A0A1M4UL92"/>
<protein>
    <submittedName>
        <fullName evidence="1">Antitoxin component YwqK of the YwqJK toxin-antitoxin module</fullName>
    </submittedName>
</protein>
<gene>
    <name evidence="1" type="ORF">SAMN04488522_101607</name>
</gene>
<reference evidence="2" key="1">
    <citation type="submission" date="2016-11" db="EMBL/GenBank/DDBJ databases">
        <authorList>
            <person name="Varghese N."/>
            <person name="Submissions S."/>
        </authorList>
    </citation>
    <scope>NUCLEOTIDE SEQUENCE [LARGE SCALE GENOMIC DNA]</scope>
    <source>
        <strain evidence="2">DSM 16990</strain>
    </source>
</reference>
<sequence>MSSGDNLKNSMRIKISAVNVLKKILILFSFFAGAKNLQAQENIKIGNLLEIYNQDSLKVYLNSVGRIVNEKKAKFVRIGKRDPVFMNVVSNFIDYDLKGNVIFKGTMSNNYLNGSAVYFHNSGKISEEGNYKDDVRVGVWKYYYPDGKLSKVLEFENGIMTIKEAYSKKGAVEVIDGNGKTFLFVSYFRQVIPYEASGTVKNGKMNGKWRLHSSETNRDITTETFENGLFIKGEDVSYVNGSQSYNDYPRIVLNRFYPNEAVDFSHGEDALSDKNSIKLWEYKGALGPGNIYKLLLASINGKYKFPLADQWVIMGFKINENDSISHINISSSIHDETFNKYLYHIFAKSSGWKSAEVNDKKIATDVIFSLIVKEKKIVLPAFLIDYRMQKLQKTWEFALPEIPAYDSNPE</sequence>
<dbReference type="STRING" id="288992.SAMN04488522_101607"/>
<proteinExistence type="predicted"/>
<name>A0A1M4UL92_9SPHI</name>
<evidence type="ECO:0000313" key="1">
    <source>
        <dbReference type="EMBL" id="SHE57499.1"/>
    </source>
</evidence>
<dbReference type="Proteomes" id="UP000184287">
    <property type="component" value="Unassembled WGS sequence"/>
</dbReference>
<dbReference type="InterPro" id="IPR011652">
    <property type="entry name" value="MORN_2"/>
</dbReference>
<accession>A0A1M4UL92</accession>